<evidence type="ECO:0000256" key="6">
    <source>
        <dbReference type="ARBA" id="ARBA00023136"/>
    </source>
</evidence>
<dbReference type="EMBL" id="JBHSGU010000005">
    <property type="protein sequence ID" value="MFC4700870.1"/>
    <property type="molecule type" value="Genomic_DNA"/>
</dbReference>
<evidence type="ECO:0000256" key="1">
    <source>
        <dbReference type="ARBA" id="ARBA00004651"/>
    </source>
</evidence>
<evidence type="ECO:0000256" key="3">
    <source>
        <dbReference type="ARBA" id="ARBA00022519"/>
    </source>
</evidence>
<evidence type="ECO:0000256" key="8">
    <source>
        <dbReference type="SAM" id="MobiDB-lite"/>
    </source>
</evidence>
<dbReference type="HAMAP" id="MF_00672">
    <property type="entry name" value="UPF0761"/>
    <property type="match status" value="1"/>
</dbReference>
<feature type="transmembrane region" description="Helical" evidence="7">
    <location>
        <begin position="47"/>
        <end position="70"/>
    </location>
</feature>
<comment type="subcellular location">
    <subcellularLocation>
        <location evidence="1 7">Cell membrane</location>
        <topology evidence="1 7">Multi-pass membrane protein</topology>
    </subcellularLocation>
</comment>
<evidence type="ECO:0000256" key="2">
    <source>
        <dbReference type="ARBA" id="ARBA00022475"/>
    </source>
</evidence>
<accession>A0ABV9LZ15</accession>
<evidence type="ECO:0000256" key="5">
    <source>
        <dbReference type="ARBA" id="ARBA00022989"/>
    </source>
</evidence>
<evidence type="ECO:0000256" key="4">
    <source>
        <dbReference type="ARBA" id="ARBA00022692"/>
    </source>
</evidence>
<keyword evidence="3" id="KW-0997">Cell inner membrane</keyword>
<dbReference type="InterPro" id="IPR017039">
    <property type="entry name" value="Virul_fac_BrkB"/>
</dbReference>
<comment type="similarity">
    <text evidence="7">Belongs to the UPF0761 family.</text>
</comment>
<organism evidence="9 10">
    <name type="scientific">Glaciecola siphonariae</name>
    <dbReference type="NCBI Taxonomy" id="521012"/>
    <lineage>
        <taxon>Bacteria</taxon>
        <taxon>Pseudomonadati</taxon>
        <taxon>Pseudomonadota</taxon>
        <taxon>Gammaproteobacteria</taxon>
        <taxon>Alteromonadales</taxon>
        <taxon>Alteromonadaceae</taxon>
        <taxon>Glaciecola</taxon>
    </lineage>
</organism>
<feature type="transmembrane region" description="Helical" evidence="7">
    <location>
        <begin position="147"/>
        <end position="171"/>
    </location>
</feature>
<dbReference type="RefSeq" id="WP_382408800.1">
    <property type="nucleotide sequence ID" value="NZ_JBHSGU010000005.1"/>
</dbReference>
<evidence type="ECO:0000313" key="10">
    <source>
        <dbReference type="Proteomes" id="UP001595897"/>
    </source>
</evidence>
<feature type="region of interest" description="Disordered" evidence="8">
    <location>
        <begin position="299"/>
        <end position="330"/>
    </location>
</feature>
<evidence type="ECO:0000256" key="7">
    <source>
        <dbReference type="HAMAP-Rule" id="MF_00672"/>
    </source>
</evidence>
<dbReference type="InterPro" id="IPR023679">
    <property type="entry name" value="UPF0761_bac"/>
</dbReference>
<keyword evidence="2 7" id="KW-1003">Cell membrane</keyword>
<keyword evidence="6 7" id="KW-0472">Membrane</keyword>
<name>A0ABV9LZ15_9ALTE</name>
<feature type="transmembrane region" description="Helical" evidence="7">
    <location>
        <begin position="183"/>
        <end position="205"/>
    </location>
</feature>
<feature type="transmembrane region" description="Helical" evidence="7">
    <location>
        <begin position="248"/>
        <end position="280"/>
    </location>
</feature>
<dbReference type="NCBIfam" id="TIGR00765">
    <property type="entry name" value="yihY_not_rbn"/>
    <property type="match status" value="1"/>
</dbReference>
<dbReference type="Pfam" id="PF03631">
    <property type="entry name" value="Virul_fac_BrkB"/>
    <property type="match status" value="1"/>
</dbReference>
<reference evidence="10" key="1">
    <citation type="journal article" date="2019" name="Int. J. Syst. Evol. Microbiol.">
        <title>The Global Catalogue of Microorganisms (GCM) 10K type strain sequencing project: providing services to taxonomists for standard genome sequencing and annotation.</title>
        <authorList>
            <consortium name="The Broad Institute Genomics Platform"/>
            <consortium name="The Broad Institute Genome Sequencing Center for Infectious Disease"/>
            <person name="Wu L."/>
            <person name="Ma J."/>
        </authorList>
    </citation>
    <scope>NUCLEOTIDE SEQUENCE [LARGE SCALE GENOMIC DNA]</scope>
    <source>
        <strain evidence="10">KACC 12507</strain>
    </source>
</reference>
<proteinExistence type="inferred from homology"/>
<dbReference type="NCBIfam" id="NF002457">
    <property type="entry name" value="PRK01637.1"/>
    <property type="match status" value="1"/>
</dbReference>
<dbReference type="Proteomes" id="UP001595897">
    <property type="component" value="Unassembled WGS sequence"/>
</dbReference>
<keyword evidence="10" id="KW-1185">Reference proteome</keyword>
<feature type="transmembrane region" description="Helical" evidence="7">
    <location>
        <begin position="106"/>
        <end position="126"/>
    </location>
</feature>
<evidence type="ECO:0000313" key="9">
    <source>
        <dbReference type="EMBL" id="MFC4700870.1"/>
    </source>
</evidence>
<gene>
    <name evidence="9" type="ORF">ACFO4O_11920</name>
</gene>
<sequence length="343" mass="38155">MSFLLDAKLGAKQYYQTRKPLVIDIIKTFFTQLKTERITVSSGHMAYVSLLSLVPVIMVFFMVMSAFPAFSDLRGHFEDFIFSNFVPASGDVVQTHITEFVNNASGMGAVSIGTLLVVALLLISNIDKTLNHLWKTKAQRPMIYTFAIYWMVITLGPLLIGSSIAVSSYLATIAEFADDYTPGFGTAFLKTVPSLAAIGAFMLLYMVVPNRPVRAKYAIWGAVLAAVLFELSKQGFAFYVSSFPSYQVIYGALAVVPILFVWVYLCWIVVLVGAVFSYAITITCERYLEQDSEDVREQAEEMKRYEQYSNDNTKQEKTPSAAQIEALNDTTPENVKVLAKGSK</sequence>
<protein>
    <recommendedName>
        <fullName evidence="7">UPF0761 membrane protein ACFO4O_11920</fullName>
    </recommendedName>
</protein>
<feature type="transmembrane region" description="Helical" evidence="7">
    <location>
        <begin position="217"/>
        <end position="236"/>
    </location>
</feature>
<dbReference type="PANTHER" id="PTHR30213">
    <property type="entry name" value="INNER MEMBRANE PROTEIN YHJD"/>
    <property type="match status" value="1"/>
</dbReference>
<keyword evidence="5 7" id="KW-1133">Transmembrane helix</keyword>
<keyword evidence="4 7" id="KW-0812">Transmembrane</keyword>
<dbReference type="PANTHER" id="PTHR30213:SF0">
    <property type="entry name" value="UPF0761 MEMBRANE PROTEIN YIHY"/>
    <property type="match status" value="1"/>
</dbReference>
<comment type="caution">
    <text evidence="9">The sequence shown here is derived from an EMBL/GenBank/DDBJ whole genome shotgun (WGS) entry which is preliminary data.</text>
</comment>
<dbReference type="PIRSF" id="PIRSF035875">
    <property type="entry name" value="RNase_BN"/>
    <property type="match status" value="1"/>
</dbReference>